<evidence type="ECO:0000313" key="1">
    <source>
        <dbReference type="EMBL" id="GAX88887.1"/>
    </source>
</evidence>
<comment type="caution">
    <text evidence="1">The sequence shown here is derived from an EMBL/GenBank/DDBJ whole genome shotgun (WGS) entry which is preliminary data.</text>
</comment>
<accession>A0A292YFL4</accession>
<dbReference type="EMBL" id="BDUF01000010">
    <property type="protein sequence ID" value="GAX88887.1"/>
    <property type="molecule type" value="Genomic_DNA"/>
</dbReference>
<dbReference type="AlphaFoldDB" id="A0A292YFL4"/>
<organism evidence="1 2">
    <name type="scientific">Effusibacillus lacus</name>
    <dbReference type="NCBI Taxonomy" id="1348429"/>
    <lineage>
        <taxon>Bacteria</taxon>
        <taxon>Bacillati</taxon>
        <taxon>Bacillota</taxon>
        <taxon>Bacilli</taxon>
        <taxon>Bacillales</taxon>
        <taxon>Alicyclobacillaceae</taxon>
        <taxon>Effusibacillus</taxon>
    </lineage>
</organism>
<dbReference type="Proteomes" id="UP000217785">
    <property type="component" value="Unassembled WGS sequence"/>
</dbReference>
<proteinExistence type="predicted"/>
<gene>
    <name evidence="1" type="ORF">EFBL_0501</name>
</gene>
<protein>
    <submittedName>
        <fullName evidence="1">Uncharacterized protein</fullName>
    </submittedName>
</protein>
<keyword evidence="2" id="KW-1185">Reference proteome</keyword>
<reference evidence="2" key="1">
    <citation type="submission" date="2017-07" db="EMBL/GenBank/DDBJ databases">
        <title>Draft genome sequence of Effusibacillus lacus strain skLN1.</title>
        <authorList>
            <person name="Watanabe M."/>
            <person name="Kojima H."/>
            <person name="Fukui M."/>
        </authorList>
    </citation>
    <scope>NUCLEOTIDE SEQUENCE [LARGE SCALE GENOMIC DNA]</scope>
    <source>
        <strain evidence="2">skLN1</strain>
    </source>
</reference>
<evidence type="ECO:0000313" key="2">
    <source>
        <dbReference type="Proteomes" id="UP000217785"/>
    </source>
</evidence>
<name>A0A292YFL4_9BACL</name>
<sequence>MVLIGLDYSLILWDSWLNPKIGLTHSLIPGIELGMEERGTVQKFRGMGSRHIIK</sequence>